<sequence>MISFLLFWRAEDFFYQKVFNDPIIFPVTYSINNVKQRKCSVNKDDETISCPQGTNISNSAFVTATINNLPSGYFNILNFTCNSLKANPKQEIQIIIRSNGTGRSYFFKPDGSEQSNPVIPIVNNSQIEAYFLSHEGESIFKLPQLKIINPNIERKEYGKPKLTKIEKNVYRASVEVTPTEKLYIQSMFISNSFGLPKTMYEYNYPIPDSKTNVMIIPVIANESIIIGIDVYNDEYFCAWHQRTDVEGSYMELSIKPKRTFTLTYLIIEKESVNLRDSLEKWHLTFKDIYCNNTFGLGAWVAFPRLNQFKEDYIKPLINVLQMVVNYVQLLEIMEGEISMESFNAQSIIIIKDLRYISYSMVLQEI</sequence>
<dbReference type="OrthoDB" id="10679003at2759"/>
<protein>
    <submittedName>
        <fullName evidence="1">Uncharacterized protein</fullName>
    </submittedName>
</protein>
<organism evidence="1 2">
    <name type="scientific">Trichomonas vaginalis (strain ATCC PRA-98 / G3)</name>
    <dbReference type="NCBI Taxonomy" id="412133"/>
    <lineage>
        <taxon>Eukaryota</taxon>
        <taxon>Metamonada</taxon>
        <taxon>Parabasalia</taxon>
        <taxon>Trichomonadida</taxon>
        <taxon>Trichomonadidae</taxon>
        <taxon>Trichomonas</taxon>
    </lineage>
</organism>
<dbReference type="AlphaFoldDB" id="A2DID1"/>
<dbReference type="Proteomes" id="UP000001542">
    <property type="component" value="Unassembled WGS sequence"/>
</dbReference>
<dbReference type="InParanoid" id="A2DID1"/>
<accession>A2DID1</accession>
<evidence type="ECO:0000313" key="1">
    <source>
        <dbReference type="EMBL" id="EAY19927.1"/>
    </source>
</evidence>
<dbReference type="VEuPathDB" id="TrichDB:TVAGG3_0711560"/>
<reference evidence="1" key="2">
    <citation type="journal article" date="2007" name="Science">
        <title>Draft genome sequence of the sexually transmitted pathogen Trichomonas vaginalis.</title>
        <authorList>
            <person name="Carlton J.M."/>
            <person name="Hirt R.P."/>
            <person name="Silva J.C."/>
            <person name="Delcher A.L."/>
            <person name="Schatz M."/>
            <person name="Zhao Q."/>
            <person name="Wortman J.R."/>
            <person name="Bidwell S.L."/>
            <person name="Alsmark U.C.M."/>
            <person name="Besteiro S."/>
            <person name="Sicheritz-Ponten T."/>
            <person name="Noel C.J."/>
            <person name="Dacks J.B."/>
            <person name="Foster P.G."/>
            <person name="Simillion C."/>
            <person name="Van de Peer Y."/>
            <person name="Miranda-Saavedra D."/>
            <person name="Barton G.J."/>
            <person name="Westrop G.D."/>
            <person name="Mueller S."/>
            <person name="Dessi D."/>
            <person name="Fiori P.L."/>
            <person name="Ren Q."/>
            <person name="Paulsen I."/>
            <person name="Zhang H."/>
            <person name="Bastida-Corcuera F.D."/>
            <person name="Simoes-Barbosa A."/>
            <person name="Brown M.T."/>
            <person name="Hayes R.D."/>
            <person name="Mukherjee M."/>
            <person name="Okumura C.Y."/>
            <person name="Schneider R."/>
            <person name="Smith A.J."/>
            <person name="Vanacova S."/>
            <person name="Villalvazo M."/>
            <person name="Haas B.J."/>
            <person name="Pertea M."/>
            <person name="Feldblyum T.V."/>
            <person name="Utterback T.R."/>
            <person name="Shu C.L."/>
            <person name="Osoegawa K."/>
            <person name="de Jong P.J."/>
            <person name="Hrdy I."/>
            <person name="Horvathova L."/>
            <person name="Zubacova Z."/>
            <person name="Dolezal P."/>
            <person name="Malik S.B."/>
            <person name="Logsdon J.M. Jr."/>
            <person name="Henze K."/>
            <person name="Gupta A."/>
            <person name="Wang C.C."/>
            <person name="Dunne R.L."/>
            <person name="Upcroft J.A."/>
            <person name="Upcroft P."/>
            <person name="White O."/>
            <person name="Salzberg S.L."/>
            <person name="Tang P."/>
            <person name="Chiu C.-H."/>
            <person name="Lee Y.-S."/>
            <person name="Embley T.M."/>
            <person name="Coombs G.H."/>
            <person name="Mottram J.C."/>
            <person name="Tachezy J."/>
            <person name="Fraser-Liggett C.M."/>
            <person name="Johnson P.J."/>
        </authorList>
    </citation>
    <scope>NUCLEOTIDE SEQUENCE [LARGE SCALE GENOMIC DNA]</scope>
    <source>
        <strain evidence="1">G3</strain>
    </source>
</reference>
<dbReference type="KEGG" id="tva:5465457"/>
<dbReference type="EMBL" id="DS113203">
    <property type="protein sequence ID" value="EAY19927.1"/>
    <property type="molecule type" value="Genomic_DNA"/>
</dbReference>
<reference evidence="1" key="1">
    <citation type="submission" date="2006-10" db="EMBL/GenBank/DDBJ databases">
        <authorList>
            <person name="Amadeo P."/>
            <person name="Zhao Q."/>
            <person name="Wortman J."/>
            <person name="Fraser-Liggett C."/>
            <person name="Carlton J."/>
        </authorList>
    </citation>
    <scope>NUCLEOTIDE SEQUENCE</scope>
    <source>
        <strain evidence="1">G3</strain>
    </source>
</reference>
<proteinExistence type="predicted"/>
<evidence type="ECO:0000313" key="2">
    <source>
        <dbReference type="Proteomes" id="UP000001542"/>
    </source>
</evidence>
<name>A2DID1_TRIV3</name>
<gene>
    <name evidence="1" type="ORF">TVAG_130350</name>
</gene>
<dbReference type="VEuPathDB" id="TrichDB:TVAG_130350"/>
<dbReference type="RefSeq" id="XP_001580913.1">
    <property type="nucleotide sequence ID" value="XM_001580863.1"/>
</dbReference>
<keyword evidence="2" id="KW-1185">Reference proteome</keyword>